<accession>A0A0F6YIN7</accession>
<gene>
    <name evidence="1" type="ORF">DB32_003190</name>
</gene>
<evidence type="ECO:0000313" key="2">
    <source>
        <dbReference type="Proteomes" id="UP000034883"/>
    </source>
</evidence>
<organism evidence="1 2">
    <name type="scientific">Sandaracinus amylolyticus</name>
    <dbReference type="NCBI Taxonomy" id="927083"/>
    <lineage>
        <taxon>Bacteria</taxon>
        <taxon>Pseudomonadati</taxon>
        <taxon>Myxococcota</taxon>
        <taxon>Polyangia</taxon>
        <taxon>Polyangiales</taxon>
        <taxon>Sandaracinaceae</taxon>
        <taxon>Sandaracinus</taxon>
    </lineage>
</organism>
<name>A0A0F6YIN7_9BACT</name>
<dbReference type="STRING" id="927083.DB32_003190"/>
<proteinExistence type="predicted"/>
<evidence type="ECO:0008006" key="3">
    <source>
        <dbReference type="Google" id="ProtNLM"/>
    </source>
</evidence>
<dbReference type="AlphaFoldDB" id="A0A0F6YIN7"/>
<sequence>MVIDADELERRIAAAVDEGVRRALEAREPANGAPAEWFDRKGAAELLGVHVDSLSRLGVPVHYVGARRVRYNRAELERWMREGRPSKGA</sequence>
<evidence type="ECO:0000313" key="1">
    <source>
        <dbReference type="EMBL" id="AKF06041.1"/>
    </source>
</evidence>
<dbReference type="EMBL" id="CP011125">
    <property type="protein sequence ID" value="AKF06041.1"/>
    <property type="molecule type" value="Genomic_DNA"/>
</dbReference>
<dbReference type="KEGG" id="samy:DB32_003190"/>
<protein>
    <recommendedName>
        <fullName evidence="3">Helix-turn-helix domain-containing protein</fullName>
    </recommendedName>
</protein>
<dbReference type="Proteomes" id="UP000034883">
    <property type="component" value="Chromosome"/>
</dbReference>
<keyword evidence="2" id="KW-1185">Reference proteome</keyword>
<reference evidence="1 2" key="1">
    <citation type="submission" date="2015-03" db="EMBL/GenBank/DDBJ databases">
        <title>Genome assembly of Sandaracinus amylolyticus DSM 53668.</title>
        <authorList>
            <person name="Sharma G."/>
            <person name="Subramanian S."/>
        </authorList>
    </citation>
    <scope>NUCLEOTIDE SEQUENCE [LARGE SCALE GENOMIC DNA]</scope>
    <source>
        <strain evidence="1 2">DSM 53668</strain>
    </source>
</reference>